<organism evidence="2 3">
    <name type="scientific">Aquamicrobium phage P14</name>
    <dbReference type="NCBI Taxonomy" id="1927013"/>
    <lineage>
        <taxon>Viruses</taxon>
        <taxon>Duplodnaviria</taxon>
        <taxon>Heunggongvirae</taxon>
        <taxon>Uroviricota</taxon>
        <taxon>Caudoviricetes</taxon>
        <taxon>Autographivirales</taxon>
        <taxon>Autonotataviridae</taxon>
        <taxon>Aqualcavirus</taxon>
        <taxon>Aqualcavirus P14</taxon>
    </lineage>
</organism>
<keyword evidence="2" id="KW-0067">ATP-binding</keyword>
<accession>A0A1L5C054</accession>
<dbReference type="GO" id="GO:0004386">
    <property type="term" value="F:helicase activity"/>
    <property type="evidence" value="ECO:0007669"/>
    <property type="project" value="UniProtKB-KW"/>
</dbReference>
<dbReference type="Proteomes" id="UP000225023">
    <property type="component" value="Segment"/>
</dbReference>
<keyword evidence="3" id="KW-1185">Reference proteome</keyword>
<keyword evidence="2" id="KW-0378">Hydrolase</keyword>
<name>A0A1L5C054_9CAUD</name>
<sequence length="437" mass="49294">MSFELTLLRMTKHRKLHSKYAKVAKAEYLDQLTATILNDQGRYLKEHPDVETIKSDAFFQWFRDFAHPNLPDEKRQAFKALIDNLSPDVEQSIQDGFMNRLVAAEHAHKLLGLISRYEDGEDLDLLTEVQDVVSSFEQETNRQGTLPEVTEDVEDLLEQDEHDIGFHWRLTELNLSIRPLRGGDFVVVAARPDTGKTSFGTSELTYMARQVREVYHEEPDRPIVWFNNEGPGSKIKKRAVSSALNMTTEELVKLKNQPATDGVSRSLMIQKFNEETDGGFKRLRIMDIHDFWSHEVEAIIKAINPAIIVFDMIDNIKFGGAGNNNGTRTDQLLEAMYQWARVLGVKYNAVVLAFSQVSGDGDGMAYPTLSMLKDSKTGKQGAADAIVTIGASHDIGLENIRYIGCTKNKLVRDGGRKDPRAEVHFHQQRGRYASPGA</sequence>
<dbReference type="OrthoDB" id="8207at10239"/>
<evidence type="ECO:0000256" key="1">
    <source>
        <dbReference type="SAM" id="MobiDB-lite"/>
    </source>
</evidence>
<feature type="compositionally biased region" description="Basic and acidic residues" evidence="1">
    <location>
        <begin position="413"/>
        <end position="425"/>
    </location>
</feature>
<dbReference type="Pfam" id="PF13481">
    <property type="entry name" value="AAA_25"/>
    <property type="match status" value="1"/>
</dbReference>
<dbReference type="SUPFAM" id="SSF52540">
    <property type="entry name" value="P-loop containing nucleoside triphosphate hydrolases"/>
    <property type="match status" value="1"/>
</dbReference>
<feature type="region of interest" description="Disordered" evidence="1">
    <location>
        <begin position="413"/>
        <end position="437"/>
    </location>
</feature>
<keyword evidence="2" id="KW-0347">Helicase</keyword>
<protein>
    <submittedName>
        <fullName evidence="2">Putative DNA helicase</fullName>
    </submittedName>
</protein>
<proteinExistence type="predicted"/>
<dbReference type="EMBL" id="KX660669">
    <property type="protein sequence ID" value="APL99479.1"/>
    <property type="molecule type" value="Genomic_DNA"/>
</dbReference>
<reference evidence="3" key="1">
    <citation type="journal article" date="2017" name="Genes (Basel)">
        <title>Genome Analysis of a Novel Broad Host Range Proteobacteria Phage Isolated from a Bioreactor Treating Industrial Wastewater.</title>
        <authorList>
            <person name="de Leeuw M."/>
            <person name="Baron M."/>
            <person name="Brenner A."/>
            <person name="Kushmaro A."/>
        </authorList>
    </citation>
    <scope>NUCLEOTIDE SEQUENCE [LARGE SCALE GENOMIC DNA]</scope>
</reference>
<evidence type="ECO:0000313" key="3">
    <source>
        <dbReference type="Proteomes" id="UP000225023"/>
    </source>
</evidence>
<gene>
    <name evidence="2" type="ORF">BB738_0210</name>
</gene>
<dbReference type="InterPro" id="IPR027417">
    <property type="entry name" value="P-loop_NTPase"/>
</dbReference>
<keyword evidence="2" id="KW-0547">Nucleotide-binding</keyword>
<evidence type="ECO:0000313" key="2">
    <source>
        <dbReference type="EMBL" id="APL99479.1"/>
    </source>
</evidence>
<dbReference type="Gene3D" id="3.40.50.300">
    <property type="entry name" value="P-loop containing nucleotide triphosphate hydrolases"/>
    <property type="match status" value="1"/>
</dbReference>